<feature type="domain" description="Redoxin" evidence="6">
    <location>
        <begin position="13"/>
        <end position="159"/>
    </location>
</feature>
<evidence type="ECO:0000259" key="6">
    <source>
        <dbReference type="Pfam" id="PF08534"/>
    </source>
</evidence>
<evidence type="ECO:0000256" key="3">
    <source>
        <dbReference type="ARBA" id="ARBA00023002"/>
    </source>
</evidence>
<dbReference type="EMBL" id="CP094528">
    <property type="protein sequence ID" value="UOE45096.1"/>
    <property type="molecule type" value="Genomic_DNA"/>
</dbReference>
<evidence type="ECO:0000256" key="1">
    <source>
        <dbReference type="ARBA" id="ARBA00022559"/>
    </source>
</evidence>
<keyword evidence="3" id="KW-0560">Oxidoreductase</keyword>
<evidence type="ECO:0000256" key="5">
    <source>
        <dbReference type="ARBA" id="ARBA00023284"/>
    </source>
</evidence>
<dbReference type="Pfam" id="PF08534">
    <property type="entry name" value="Redoxin"/>
    <property type="match status" value="1"/>
</dbReference>
<gene>
    <name evidence="7" type="ORF">MTO99_04770</name>
</gene>
<accession>A0ABY4C0T0</accession>
<dbReference type="PANTHER" id="PTHR42801">
    <property type="entry name" value="THIOREDOXIN-DEPENDENT PEROXIDE REDUCTASE"/>
    <property type="match status" value="1"/>
</dbReference>
<dbReference type="InterPro" id="IPR050924">
    <property type="entry name" value="Peroxiredoxin_BCP/PrxQ"/>
</dbReference>
<dbReference type="PANTHER" id="PTHR42801:SF21">
    <property type="entry name" value="BCPB PROTEIN"/>
    <property type="match status" value="1"/>
</dbReference>
<evidence type="ECO:0000313" key="8">
    <source>
        <dbReference type="Proteomes" id="UP000832097"/>
    </source>
</evidence>
<dbReference type="CDD" id="cd03017">
    <property type="entry name" value="PRX_BCP"/>
    <property type="match status" value="1"/>
</dbReference>
<evidence type="ECO:0000256" key="4">
    <source>
        <dbReference type="ARBA" id="ARBA00023157"/>
    </source>
</evidence>
<proteinExistence type="predicted"/>
<dbReference type="InterPro" id="IPR013740">
    <property type="entry name" value="Redoxin"/>
</dbReference>
<sequence length="177" mass="19280">MSDQVAESGQRLVGMAVPDLGFPATTGHVVDLAQEPLGDFVVFIYPRTGRPDRPEGDDWALIPGAKGCTAESCEFRDLAAEFSLIGLSIFGLSTQDTEYQREAAERLHLPYPLLSDPQMKLGRALGLETFSYDGVELYKRATLVVRDRVIVMAQLEITDAASHPRDLLAILSTPTGS</sequence>
<keyword evidence="5" id="KW-0676">Redox-active center</keyword>
<dbReference type="RefSeq" id="WP_243557441.1">
    <property type="nucleotide sequence ID" value="NZ_CP094528.1"/>
</dbReference>
<keyword evidence="2" id="KW-0049">Antioxidant</keyword>
<evidence type="ECO:0000256" key="2">
    <source>
        <dbReference type="ARBA" id="ARBA00022862"/>
    </source>
</evidence>
<dbReference type="InterPro" id="IPR036249">
    <property type="entry name" value="Thioredoxin-like_sf"/>
</dbReference>
<dbReference type="Proteomes" id="UP000832097">
    <property type="component" value="Chromosome"/>
</dbReference>
<evidence type="ECO:0000313" key="7">
    <source>
        <dbReference type="EMBL" id="UOE45096.1"/>
    </source>
</evidence>
<keyword evidence="1" id="KW-0575">Peroxidase</keyword>
<dbReference type="SUPFAM" id="SSF52833">
    <property type="entry name" value="Thioredoxin-like"/>
    <property type="match status" value="1"/>
</dbReference>
<protein>
    <submittedName>
        <fullName evidence="7">Peroxiredoxin</fullName>
    </submittedName>
</protein>
<keyword evidence="4" id="KW-1015">Disulfide bond</keyword>
<name>A0ABY4C0T0_9MICO</name>
<keyword evidence="8" id="KW-1185">Reference proteome</keyword>
<reference evidence="7 8" key="1">
    <citation type="submission" date="2022-03" db="EMBL/GenBank/DDBJ databases">
        <title>Mucilaginibacter sp. isolated from the gut of Protaetia brevitarsis seulensis larvae.</title>
        <authorList>
            <person name="Won M."/>
            <person name="Kim S.-J."/>
            <person name="Kwon S.-W."/>
        </authorList>
    </citation>
    <scope>NUCLEOTIDE SEQUENCE [LARGE SCALE GENOMIC DNA]</scope>
    <source>
        <strain evidence="7 8">CFWR-12</strain>
    </source>
</reference>
<organism evidence="7 8">
    <name type="scientific">Agromyces larvae</name>
    <dbReference type="NCBI Taxonomy" id="2929802"/>
    <lineage>
        <taxon>Bacteria</taxon>
        <taxon>Bacillati</taxon>
        <taxon>Actinomycetota</taxon>
        <taxon>Actinomycetes</taxon>
        <taxon>Micrococcales</taxon>
        <taxon>Microbacteriaceae</taxon>
        <taxon>Agromyces</taxon>
    </lineage>
</organism>
<dbReference type="Gene3D" id="3.40.30.10">
    <property type="entry name" value="Glutaredoxin"/>
    <property type="match status" value="1"/>
</dbReference>